<name>A0AAD9PAA8_RIDPI</name>
<proteinExistence type="predicted"/>
<keyword evidence="2" id="KW-1185">Reference proteome</keyword>
<evidence type="ECO:0000313" key="1">
    <source>
        <dbReference type="EMBL" id="KAK2190892.1"/>
    </source>
</evidence>
<dbReference type="Proteomes" id="UP001209878">
    <property type="component" value="Unassembled WGS sequence"/>
</dbReference>
<reference evidence="1" key="1">
    <citation type="journal article" date="2023" name="Mol. Biol. Evol.">
        <title>Third-Generation Sequencing Reveals the Adaptive Role of the Epigenome in Three Deep-Sea Polychaetes.</title>
        <authorList>
            <person name="Perez M."/>
            <person name="Aroh O."/>
            <person name="Sun Y."/>
            <person name="Lan Y."/>
            <person name="Juniper S.K."/>
            <person name="Young C.R."/>
            <person name="Angers B."/>
            <person name="Qian P.Y."/>
        </authorList>
    </citation>
    <scope>NUCLEOTIDE SEQUENCE</scope>
    <source>
        <strain evidence="1">R07B-5</strain>
    </source>
</reference>
<dbReference type="AlphaFoldDB" id="A0AAD9PAA8"/>
<comment type="caution">
    <text evidence="1">The sequence shown here is derived from an EMBL/GenBank/DDBJ whole genome shotgun (WGS) entry which is preliminary data.</text>
</comment>
<dbReference type="EMBL" id="JAODUO010000065">
    <property type="protein sequence ID" value="KAK2190892.1"/>
    <property type="molecule type" value="Genomic_DNA"/>
</dbReference>
<gene>
    <name evidence="1" type="ORF">NP493_65g02022</name>
</gene>
<protein>
    <submittedName>
        <fullName evidence="1">Uncharacterized protein</fullName>
    </submittedName>
</protein>
<organism evidence="1 2">
    <name type="scientific">Ridgeia piscesae</name>
    <name type="common">Tubeworm</name>
    <dbReference type="NCBI Taxonomy" id="27915"/>
    <lineage>
        <taxon>Eukaryota</taxon>
        <taxon>Metazoa</taxon>
        <taxon>Spiralia</taxon>
        <taxon>Lophotrochozoa</taxon>
        <taxon>Annelida</taxon>
        <taxon>Polychaeta</taxon>
        <taxon>Sedentaria</taxon>
        <taxon>Canalipalpata</taxon>
        <taxon>Sabellida</taxon>
        <taxon>Siboglinidae</taxon>
        <taxon>Ridgeia</taxon>
    </lineage>
</organism>
<accession>A0AAD9PAA8</accession>
<sequence length="110" mass="13159">MRARQDYVYLQWPDAIHTMLYNNAVLLIRQGYCTTFHTWHCTTTACHVACHQDRCTTTFYTRRCTTTASYSHHMTYIQQHLAVHTTRLLYNVFWCSHHQAFTEFLGKHRS</sequence>
<evidence type="ECO:0000313" key="2">
    <source>
        <dbReference type="Proteomes" id="UP001209878"/>
    </source>
</evidence>